<dbReference type="InterPro" id="IPR046357">
    <property type="entry name" value="PPIase_dom_sf"/>
</dbReference>
<dbReference type="InterPro" id="IPR044208">
    <property type="entry name" value="FKBP19-like"/>
</dbReference>
<dbReference type="PANTHER" id="PTHR47717:SF1">
    <property type="entry name" value="PEPTIDYL-PROLYL CIS-TRANS ISOMERASE FKBP19, CHLOROPLASTIC"/>
    <property type="match status" value="1"/>
</dbReference>
<evidence type="ECO:0000259" key="3">
    <source>
        <dbReference type="PROSITE" id="PS50059"/>
    </source>
</evidence>
<keyword evidence="1" id="KW-0697">Rotamase</keyword>
<name>A0A6U4NEY8_HEMAN</name>
<sequence>MVFLKHCMVAVLLTVELVQSAGAFHPSSLFVSSPLRSATGASAGYCRRKASAVAVSMQEQDQAGRREALRLASAALSSTLFSSAAGADSCTRADCQPAKMYVDAEEMERKKDTVSMPGLNPKLQGKTVARYPDFTSTPSGLQFKDAKQGTGSSPSDGDRVVIDWEGYTIGYYGRIFQKKNSVVGGAFADDPGYYRFVLGSGSLLPGLDEGIRGMKPGGVRQIVVPPGELNYPADDSGHKRVGPRPSTFDGMRALNFVLENKGLIDKTLLFNVKLIRVDKKNEQGEYTRSDT</sequence>
<gene>
    <name evidence="4" type="ORF">HAND1043_LOCUS7988</name>
</gene>
<protein>
    <recommendedName>
        <fullName evidence="1">peptidylprolyl isomerase</fullName>
        <ecNumber evidence="1">5.2.1.8</ecNumber>
    </recommendedName>
</protein>
<comment type="catalytic activity">
    <reaction evidence="1">
        <text>[protein]-peptidylproline (omega=180) = [protein]-peptidylproline (omega=0)</text>
        <dbReference type="Rhea" id="RHEA:16237"/>
        <dbReference type="Rhea" id="RHEA-COMP:10747"/>
        <dbReference type="Rhea" id="RHEA-COMP:10748"/>
        <dbReference type="ChEBI" id="CHEBI:83833"/>
        <dbReference type="ChEBI" id="CHEBI:83834"/>
        <dbReference type="EC" id="5.2.1.8"/>
    </reaction>
</comment>
<dbReference type="PROSITE" id="PS50059">
    <property type="entry name" value="FKBP_PPIASE"/>
    <property type="match status" value="1"/>
</dbReference>
<proteinExistence type="predicted"/>
<dbReference type="EC" id="5.2.1.8" evidence="1"/>
<accession>A0A6U4NEY8</accession>
<dbReference type="PANTHER" id="PTHR47717">
    <property type="entry name" value="PEPTIDYL-PROLYL CIS-TRANS ISOMERASE FKBP19, CHLOROPLASTIC"/>
    <property type="match status" value="1"/>
</dbReference>
<feature type="chain" id="PRO_5030160368" description="peptidylprolyl isomerase" evidence="2">
    <location>
        <begin position="24"/>
        <end position="291"/>
    </location>
</feature>
<dbReference type="Pfam" id="PF00254">
    <property type="entry name" value="FKBP_C"/>
    <property type="match status" value="1"/>
</dbReference>
<dbReference type="GO" id="GO:0009579">
    <property type="term" value="C:thylakoid"/>
    <property type="evidence" value="ECO:0007669"/>
    <property type="project" value="TreeGrafter"/>
</dbReference>
<dbReference type="SUPFAM" id="SSF54534">
    <property type="entry name" value="FKBP-like"/>
    <property type="match status" value="1"/>
</dbReference>
<dbReference type="AlphaFoldDB" id="A0A6U4NEY8"/>
<evidence type="ECO:0000256" key="1">
    <source>
        <dbReference type="PROSITE-ProRule" id="PRU00277"/>
    </source>
</evidence>
<keyword evidence="2" id="KW-0732">Signal</keyword>
<dbReference type="GO" id="GO:0009507">
    <property type="term" value="C:chloroplast"/>
    <property type="evidence" value="ECO:0007669"/>
    <property type="project" value="TreeGrafter"/>
</dbReference>
<keyword evidence="1" id="KW-0413">Isomerase</keyword>
<feature type="domain" description="PPIase FKBP-type" evidence="3">
    <location>
        <begin position="157"/>
        <end position="278"/>
    </location>
</feature>
<organism evidence="4">
    <name type="scientific">Hemiselmis andersenii</name>
    <name type="common">Cryptophyte alga</name>
    <dbReference type="NCBI Taxonomy" id="464988"/>
    <lineage>
        <taxon>Eukaryota</taxon>
        <taxon>Cryptophyceae</taxon>
        <taxon>Cryptomonadales</taxon>
        <taxon>Hemiselmidaceae</taxon>
        <taxon>Hemiselmis</taxon>
    </lineage>
</organism>
<dbReference type="Gene3D" id="3.10.50.40">
    <property type="match status" value="1"/>
</dbReference>
<evidence type="ECO:0000256" key="2">
    <source>
        <dbReference type="SAM" id="SignalP"/>
    </source>
</evidence>
<feature type="signal peptide" evidence="2">
    <location>
        <begin position="1"/>
        <end position="23"/>
    </location>
</feature>
<dbReference type="InterPro" id="IPR001179">
    <property type="entry name" value="PPIase_FKBP_dom"/>
</dbReference>
<reference evidence="4" key="1">
    <citation type="submission" date="2021-01" db="EMBL/GenBank/DDBJ databases">
        <authorList>
            <person name="Corre E."/>
            <person name="Pelletier E."/>
            <person name="Niang G."/>
            <person name="Scheremetjew M."/>
            <person name="Finn R."/>
            <person name="Kale V."/>
            <person name="Holt S."/>
            <person name="Cochrane G."/>
            <person name="Meng A."/>
            <person name="Brown T."/>
            <person name="Cohen L."/>
        </authorList>
    </citation>
    <scope>NUCLEOTIDE SEQUENCE</scope>
    <source>
        <strain evidence="4">CCMP441</strain>
    </source>
</reference>
<dbReference type="EMBL" id="HBFK01013324">
    <property type="protein sequence ID" value="CAD8741496.1"/>
    <property type="molecule type" value="Transcribed_RNA"/>
</dbReference>
<dbReference type="GO" id="GO:0003755">
    <property type="term" value="F:peptidyl-prolyl cis-trans isomerase activity"/>
    <property type="evidence" value="ECO:0007669"/>
    <property type="project" value="UniProtKB-KW"/>
</dbReference>
<evidence type="ECO:0000313" key="4">
    <source>
        <dbReference type="EMBL" id="CAD8741496.1"/>
    </source>
</evidence>